<keyword evidence="1" id="KW-0812">Transmembrane</keyword>
<evidence type="ECO:0000256" key="1">
    <source>
        <dbReference type="SAM" id="Phobius"/>
    </source>
</evidence>
<sequence length="205" mass="22735">MALLSAVIDFVGAVFLTLSILIITSVTSICFTPPTLSSEYLNEFNRNSFASRLLYYCCSAIVALTSTYHAQLIFTYHARLCRSSVRFPANFYSKLFAWNFHTILCIALILISGQIMLLASINSAPPPTFNLPSPKTSSQPAYIAGFNTPPSPPISSYSLLTGQYFKDRMAWLYAGCRKASFIARSLMWSSDRICSHDSCWMLGTG</sequence>
<dbReference type="AlphaFoldDB" id="A0A9P7YUP4"/>
<feature type="transmembrane region" description="Helical" evidence="1">
    <location>
        <begin position="96"/>
        <end position="119"/>
    </location>
</feature>
<comment type="caution">
    <text evidence="2">The sequence shown here is derived from an EMBL/GenBank/DDBJ whole genome shotgun (WGS) entry which is preliminary data.</text>
</comment>
<protein>
    <submittedName>
        <fullName evidence="2">Uncharacterized protein</fullName>
    </submittedName>
</protein>
<dbReference type="Proteomes" id="UP000887226">
    <property type="component" value="Unassembled WGS sequence"/>
</dbReference>
<keyword evidence="3" id="KW-1185">Reference proteome</keyword>
<gene>
    <name evidence="2" type="ORF">BJ878DRAFT_484140</name>
</gene>
<evidence type="ECO:0000313" key="3">
    <source>
        <dbReference type="Proteomes" id="UP000887226"/>
    </source>
</evidence>
<evidence type="ECO:0000313" key="2">
    <source>
        <dbReference type="EMBL" id="KAG9240115.1"/>
    </source>
</evidence>
<dbReference type="EMBL" id="MU254581">
    <property type="protein sequence ID" value="KAG9240115.1"/>
    <property type="molecule type" value="Genomic_DNA"/>
</dbReference>
<accession>A0A9P7YUP4</accession>
<keyword evidence="1" id="KW-0472">Membrane</keyword>
<organism evidence="2 3">
    <name type="scientific">Calycina marina</name>
    <dbReference type="NCBI Taxonomy" id="1763456"/>
    <lineage>
        <taxon>Eukaryota</taxon>
        <taxon>Fungi</taxon>
        <taxon>Dikarya</taxon>
        <taxon>Ascomycota</taxon>
        <taxon>Pezizomycotina</taxon>
        <taxon>Leotiomycetes</taxon>
        <taxon>Helotiales</taxon>
        <taxon>Pezizellaceae</taxon>
        <taxon>Calycina</taxon>
    </lineage>
</organism>
<dbReference type="OrthoDB" id="422086at2759"/>
<feature type="transmembrane region" description="Helical" evidence="1">
    <location>
        <begin position="53"/>
        <end position="76"/>
    </location>
</feature>
<feature type="transmembrane region" description="Helical" evidence="1">
    <location>
        <begin position="6"/>
        <end position="32"/>
    </location>
</feature>
<proteinExistence type="predicted"/>
<name>A0A9P7YUP4_9HELO</name>
<keyword evidence="1" id="KW-1133">Transmembrane helix</keyword>
<reference evidence="2" key="1">
    <citation type="journal article" date="2021" name="IMA Fungus">
        <title>Genomic characterization of three marine fungi, including Emericellopsis atlantica sp. nov. with signatures of a generalist lifestyle and marine biomass degradation.</title>
        <authorList>
            <person name="Hagestad O.C."/>
            <person name="Hou L."/>
            <person name="Andersen J.H."/>
            <person name="Hansen E.H."/>
            <person name="Altermark B."/>
            <person name="Li C."/>
            <person name="Kuhnert E."/>
            <person name="Cox R.J."/>
            <person name="Crous P.W."/>
            <person name="Spatafora J.W."/>
            <person name="Lail K."/>
            <person name="Amirebrahimi M."/>
            <person name="Lipzen A."/>
            <person name="Pangilinan J."/>
            <person name="Andreopoulos W."/>
            <person name="Hayes R.D."/>
            <person name="Ng V."/>
            <person name="Grigoriev I.V."/>
            <person name="Jackson S.A."/>
            <person name="Sutton T.D.S."/>
            <person name="Dobson A.D.W."/>
            <person name="Rama T."/>
        </authorList>
    </citation>
    <scope>NUCLEOTIDE SEQUENCE</scope>
    <source>
        <strain evidence="2">TRa3180A</strain>
    </source>
</reference>